<dbReference type="AlphaFoldDB" id="A0A5S3XZD5"/>
<dbReference type="Proteomes" id="UP000305874">
    <property type="component" value="Unassembled WGS sequence"/>
</dbReference>
<dbReference type="Gene3D" id="3.40.640.10">
    <property type="entry name" value="Type I PLP-dependent aspartate aminotransferase-like (Major domain)"/>
    <property type="match status" value="1"/>
</dbReference>
<feature type="non-terminal residue" evidence="1">
    <location>
        <position position="1"/>
    </location>
</feature>
<reference evidence="2" key="2">
    <citation type="submission" date="2019-06" db="EMBL/GenBank/DDBJ databases">
        <title>Co-occurence of chitin degradation, pigmentation and bioactivity in marine Pseudoalteromonas.</title>
        <authorList>
            <person name="Sonnenschein E.C."/>
            <person name="Bech P.K."/>
        </authorList>
    </citation>
    <scope>NUCLEOTIDE SEQUENCE [LARGE SCALE GENOMIC DNA]</scope>
    <source>
        <strain evidence="2">S2897</strain>
    </source>
</reference>
<proteinExistence type="predicted"/>
<dbReference type="EMBL" id="PNCG01001198">
    <property type="protein sequence ID" value="TMP64543.1"/>
    <property type="molecule type" value="Genomic_DNA"/>
</dbReference>
<sequence length="60" mass="6895">GGHNFIQSAVADFLSTGKYRQHLRRAQKMYQENTLQICKLIRQALDSHCVLKGSYQLTMP</sequence>
<reference evidence="1 2" key="1">
    <citation type="submission" date="2017-12" db="EMBL/GenBank/DDBJ databases">
        <authorList>
            <person name="Paulsen S."/>
            <person name="Gram L.K."/>
        </authorList>
    </citation>
    <scope>NUCLEOTIDE SEQUENCE [LARGE SCALE GENOMIC DNA]</scope>
    <source>
        <strain evidence="1 2">S2897</strain>
    </source>
</reference>
<protein>
    <submittedName>
        <fullName evidence="1">Transcriptional regulator</fullName>
    </submittedName>
</protein>
<comment type="caution">
    <text evidence="1">The sequence shown here is derived from an EMBL/GenBank/DDBJ whole genome shotgun (WGS) entry which is preliminary data.</text>
</comment>
<accession>A0A5S3XZD5</accession>
<evidence type="ECO:0000313" key="1">
    <source>
        <dbReference type="EMBL" id="TMP64543.1"/>
    </source>
</evidence>
<gene>
    <name evidence="1" type="ORF">CWC05_24425</name>
</gene>
<name>A0A5S3XZD5_9GAMM</name>
<evidence type="ECO:0000313" key="2">
    <source>
        <dbReference type="Proteomes" id="UP000305874"/>
    </source>
</evidence>
<dbReference type="InterPro" id="IPR015421">
    <property type="entry name" value="PyrdxlP-dep_Trfase_major"/>
</dbReference>
<organism evidence="1 2">
    <name type="scientific">Pseudoalteromonas ruthenica</name>
    <dbReference type="NCBI Taxonomy" id="151081"/>
    <lineage>
        <taxon>Bacteria</taxon>
        <taxon>Pseudomonadati</taxon>
        <taxon>Pseudomonadota</taxon>
        <taxon>Gammaproteobacteria</taxon>
        <taxon>Alteromonadales</taxon>
        <taxon>Pseudoalteromonadaceae</taxon>
        <taxon>Pseudoalteromonas</taxon>
    </lineage>
</organism>